<comment type="caution">
    <text evidence="1">The sequence shown here is derived from an EMBL/GenBank/DDBJ whole genome shotgun (WGS) entry which is preliminary data.</text>
</comment>
<dbReference type="RefSeq" id="WP_284364281.1">
    <property type="nucleotide sequence ID" value="NZ_BSNI01000002.1"/>
</dbReference>
<evidence type="ECO:0000313" key="2">
    <source>
        <dbReference type="Proteomes" id="UP001161405"/>
    </source>
</evidence>
<reference evidence="1" key="1">
    <citation type="journal article" date="2014" name="Int. J. Syst. Evol. Microbiol.">
        <title>Complete genome of a new Firmicutes species belonging to the dominant human colonic microbiota ('Ruminococcus bicirculans') reveals two chromosomes and a selective capacity to utilize plant glucans.</title>
        <authorList>
            <consortium name="NISC Comparative Sequencing Program"/>
            <person name="Wegmann U."/>
            <person name="Louis P."/>
            <person name="Goesmann A."/>
            <person name="Henrissat B."/>
            <person name="Duncan S.H."/>
            <person name="Flint H.J."/>
        </authorList>
    </citation>
    <scope>NUCLEOTIDE SEQUENCE</scope>
    <source>
        <strain evidence="1">NBRC 107169</strain>
    </source>
</reference>
<protein>
    <submittedName>
        <fullName evidence="1">Uncharacterized protein</fullName>
    </submittedName>
</protein>
<gene>
    <name evidence="1" type="ORF">GCM10007879_20870</name>
</gene>
<accession>A0ABQ5URE2</accession>
<name>A0ABQ5URE2_9HYPH</name>
<organism evidence="1 2">
    <name type="scientific">Maritalea porphyrae</name>
    <dbReference type="NCBI Taxonomy" id="880732"/>
    <lineage>
        <taxon>Bacteria</taxon>
        <taxon>Pseudomonadati</taxon>
        <taxon>Pseudomonadota</taxon>
        <taxon>Alphaproteobacteria</taxon>
        <taxon>Hyphomicrobiales</taxon>
        <taxon>Devosiaceae</taxon>
        <taxon>Maritalea</taxon>
    </lineage>
</organism>
<dbReference type="EMBL" id="BSNI01000002">
    <property type="protein sequence ID" value="GLQ17838.1"/>
    <property type="molecule type" value="Genomic_DNA"/>
</dbReference>
<reference evidence="1" key="2">
    <citation type="submission" date="2023-01" db="EMBL/GenBank/DDBJ databases">
        <title>Draft genome sequence of Maritalea porphyrae strain NBRC 107169.</title>
        <authorList>
            <person name="Sun Q."/>
            <person name="Mori K."/>
        </authorList>
    </citation>
    <scope>NUCLEOTIDE SEQUENCE</scope>
    <source>
        <strain evidence="1">NBRC 107169</strain>
    </source>
</reference>
<evidence type="ECO:0000313" key="1">
    <source>
        <dbReference type="EMBL" id="GLQ17838.1"/>
    </source>
</evidence>
<proteinExistence type="predicted"/>
<sequence>MFHHENSQALFEREDEARKRALQYLAEAWRNAEGEEVKTEALAHAAIFAGLATLVELYGETAICELMKRIPDKVIQGEYTVDRTLQ</sequence>
<keyword evidence="2" id="KW-1185">Reference proteome</keyword>
<dbReference type="Proteomes" id="UP001161405">
    <property type="component" value="Unassembled WGS sequence"/>
</dbReference>